<dbReference type="InterPro" id="IPR029063">
    <property type="entry name" value="SAM-dependent_MTases_sf"/>
</dbReference>
<keyword evidence="2" id="KW-0808">Transferase</keyword>
<keyword evidence="5" id="KW-1185">Reference proteome</keyword>
<evidence type="ECO:0000313" key="5">
    <source>
        <dbReference type="Proteomes" id="UP001501758"/>
    </source>
</evidence>
<dbReference type="Gene3D" id="3.40.50.150">
    <property type="entry name" value="Vaccinia Virus protein VP39"/>
    <property type="match status" value="1"/>
</dbReference>
<accession>A0ABN1IZU8</accession>
<gene>
    <name evidence="4" type="ORF">GCM10009430_29580</name>
</gene>
<dbReference type="PROSITE" id="PS51682">
    <property type="entry name" value="SAM_OMT_I"/>
    <property type="match status" value="1"/>
</dbReference>
<dbReference type="Pfam" id="PF01596">
    <property type="entry name" value="Methyltransf_3"/>
    <property type="match status" value="1"/>
</dbReference>
<reference evidence="4 5" key="1">
    <citation type="journal article" date="2019" name="Int. J. Syst. Evol. Microbiol.">
        <title>The Global Catalogue of Microorganisms (GCM) 10K type strain sequencing project: providing services to taxonomists for standard genome sequencing and annotation.</title>
        <authorList>
            <consortium name="The Broad Institute Genomics Platform"/>
            <consortium name="The Broad Institute Genome Sequencing Center for Infectious Disease"/>
            <person name="Wu L."/>
            <person name="Ma J."/>
        </authorList>
    </citation>
    <scope>NUCLEOTIDE SEQUENCE [LARGE SCALE GENOMIC DNA]</scope>
    <source>
        <strain evidence="4 5">JCM 15974</strain>
    </source>
</reference>
<evidence type="ECO:0000313" key="4">
    <source>
        <dbReference type="EMBL" id="GAA0724791.1"/>
    </source>
</evidence>
<dbReference type="EMBL" id="BAAAGE010000003">
    <property type="protein sequence ID" value="GAA0724791.1"/>
    <property type="molecule type" value="Genomic_DNA"/>
</dbReference>
<evidence type="ECO:0000256" key="2">
    <source>
        <dbReference type="ARBA" id="ARBA00022679"/>
    </source>
</evidence>
<keyword evidence="3" id="KW-0949">S-adenosyl-L-methionine</keyword>
<dbReference type="GO" id="GO:0008168">
    <property type="term" value="F:methyltransferase activity"/>
    <property type="evidence" value="ECO:0007669"/>
    <property type="project" value="UniProtKB-KW"/>
</dbReference>
<evidence type="ECO:0000256" key="3">
    <source>
        <dbReference type="ARBA" id="ARBA00022691"/>
    </source>
</evidence>
<dbReference type="SUPFAM" id="SSF53335">
    <property type="entry name" value="S-adenosyl-L-methionine-dependent methyltransferases"/>
    <property type="match status" value="1"/>
</dbReference>
<evidence type="ECO:0000256" key="1">
    <source>
        <dbReference type="ARBA" id="ARBA00022603"/>
    </source>
</evidence>
<dbReference type="GO" id="GO:0032259">
    <property type="term" value="P:methylation"/>
    <property type="evidence" value="ECO:0007669"/>
    <property type="project" value="UniProtKB-KW"/>
</dbReference>
<dbReference type="PANTHER" id="PTHR43167">
    <property type="entry name" value="PUTATIVE (AFU_ORTHOLOGUE AFUA_6G01830)-RELATED"/>
    <property type="match status" value="1"/>
</dbReference>
<sequence length="209" mass="23832">MEMNMNKEKTNSVINELFLDSRGDFFKMIKAVSKGVIRPLQPEDFKDLYLSISKEQGEDLTQLIIKNNYKNIVEFGTSFGISTLYLALGAMETDGSIITTELIESKAQKAITTFKKAEVDHLINVKIGDAMKTLKDHTTPIDLLVLDGWKDLYLPLFRMLAPNFHKDTLVYVDNADMKETQHFLDVISQNPTYHLQPMYNGKVYLISSL</sequence>
<dbReference type="Proteomes" id="UP001501758">
    <property type="component" value="Unassembled WGS sequence"/>
</dbReference>
<dbReference type="RefSeq" id="WP_343913078.1">
    <property type="nucleotide sequence ID" value="NZ_BAAAGE010000003.1"/>
</dbReference>
<comment type="caution">
    <text evidence="4">The sequence shown here is derived from an EMBL/GenBank/DDBJ whole genome shotgun (WGS) entry which is preliminary data.</text>
</comment>
<dbReference type="InterPro" id="IPR002935">
    <property type="entry name" value="SAM_O-MeTrfase"/>
</dbReference>
<dbReference type="PANTHER" id="PTHR43167:SF1">
    <property type="entry name" value="PUTATIVE (AFU_ORTHOLOGUE AFUA_6G01830)-RELATED"/>
    <property type="match status" value="1"/>
</dbReference>
<protein>
    <submittedName>
        <fullName evidence="4">Class I SAM-dependent methyltransferase</fullName>
    </submittedName>
</protein>
<keyword evidence="1 4" id="KW-0489">Methyltransferase</keyword>
<name>A0ABN1IZU8_9FLAO</name>
<organism evidence="4 5">
    <name type="scientific">Aquimarina litoralis</name>
    <dbReference type="NCBI Taxonomy" id="584605"/>
    <lineage>
        <taxon>Bacteria</taxon>
        <taxon>Pseudomonadati</taxon>
        <taxon>Bacteroidota</taxon>
        <taxon>Flavobacteriia</taxon>
        <taxon>Flavobacteriales</taxon>
        <taxon>Flavobacteriaceae</taxon>
        <taxon>Aquimarina</taxon>
    </lineage>
</organism>
<proteinExistence type="predicted"/>